<dbReference type="OrthoDB" id="128064at2759"/>
<reference evidence="4" key="1">
    <citation type="submission" date="2023-04" db="EMBL/GenBank/DDBJ databases">
        <title>Phytophthora lilii NBRC 32176.</title>
        <authorList>
            <person name="Ichikawa N."/>
            <person name="Sato H."/>
            <person name="Tonouchi N."/>
        </authorList>
    </citation>
    <scope>NUCLEOTIDE SEQUENCE</scope>
    <source>
        <strain evidence="4">NBRC 32176</strain>
    </source>
</reference>
<accession>A0A9W7D3H4</accession>
<gene>
    <name evidence="2" type="ORF">Plil01_001694700</name>
    <name evidence="3" type="ORF">Plil01_001716100</name>
    <name evidence="4" type="ORF">Plil01_001716200</name>
</gene>
<evidence type="ECO:0000313" key="3">
    <source>
        <dbReference type="EMBL" id="GMF52566.1"/>
    </source>
</evidence>
<evidence type="ECO:0000313" key="5">
    <source>
        <dbReference type="Proteomes" id="UP001165083"/>
    </source>
</evidence>
<keyword evidence="1" id="KW-0732">Signal</keyword>
<sequence length="110" mass="11502">MNRAIALLLGIGSLAVTGADPIVKSTYTGSSGLNDLAKASGKYMGTAVDQDLNDPTCVKELQNIHDFSMITPGNAMKVRNGIPGSYCCKISCVANMFCAVGCNRATAKRL</sequence>
<name>A0A9W7D3H4_9STRA</name>
<feature type="signal peptide" evidence="1">
    <location>
        <begin position="1"/>
        <end position="19"/>
    </location>
</feature>
<evidence type="ECO:0000313" key="4">
    <source>
        <dbReference type="EMBL" id="GMF52567.1"/>
    </source>
</evidence>
<protein>
    <submittedName>
        <fullName evidence="4">Unnamed protein product</fullName>
    </submittedName>
</protein>
<dbReference type="EMBL" id="BSXW01005706">
    <property type="protein sequence ID" value="GMF52566.1"/>
    <property type="molecule type" value="Genomic_DNA"/>
</dbReference>
<evidence type="ECO:0000313" key="2">
    <source>
        <dbReference type="EMBL" id="GMF44283.1"/>
    </source>
</evidence>
<dbReference type="Proteomes" id="UP001165083">
    <property type="component" value="Unassembled WGS sequence"/>
</dbReference>
<dbReference type="EMBL" id="BSXW01005706">
    <property type="protein sequence ID" value="GMF52567.1"/>
    <property type="molecule type" value="Genomic_DNA"/>
</dbReference>
<organism evidence="4 5">
    <name type="scientific">Phytophthora lilii</name>
    <dbReference type="NCBI Taxonomy" id="2077276"/>
    <lineage>
        <taxon>Eukaryota</taxon>
        <taxon>Sar</taxon>
        <taxon>Stramenopiles</taxon>
        <taxon>Oomycota</taxon>
        <taxon>Peronosporomycetes</taxon>
        <taxon>Peronosporales</taxon>
        <taxon>Peronosporaceae</taxon>
        <taxon>Phytophthora</taxon>
    </lineage>
</organism>
<feature type="chain" id="PRO_5041114543" evidence="1">
    <location>
        <begin position="20"/>
        <end position="110"/>
    </location>
</feature>
<keyword evidence="5" id="KW-1185">Reference proteome</keyword>
<dbReference type="EMBL" id="BSXW01002906">
    <property type="protein sequence ID" value="GMF44283.1"/>
    <property type="molecule type" value="Genomic_DNA"/>
</dbReference>
<dbReference type="AlphaFoldDB" id="A0A9W7D3H4"/>
<comment type="caution">
    <text evidence="4">The sequence shown here is derived from an EMBL/GenBank/DDBJ whole genome shotgun (WGS) entry which is preliminary data.</text>
</comment>
<proteinExistence type="predicted"/>
<evidence type="ECO:0000256" key="1">
    <source>
        <dbReference type="SAM" id="SignalP"/>
    </source>
</evidence>